<comment type="caution">
    <text evidence="2">The sequence shown here is derived from an EMBL/GenBank/DDBJ whole genome shotgun (WGS) entry which is preliminary data.</text>
</comment>
<reference evidence="2" key="2">
    <citation type="submission" date="2020-09" db="EMBL/GenBank/DDBJ databases">
        <authorList>
            <person name="Sun Q."/>
            <person name="Ohkuma M."/>
        </authorList>
    </citation>
    <scope>NUCLEOTIDE SEQUENCE</scope>
    <source>
        <strain evidence="2">JCM 30804</strain>
    </source>
</reference>
<evidence type="ECO:0000313" key="2">
    <source>
        <dbReference type="EMBL" id="GGI84930.1"/>
    </source>
</evidence>
<proteinExistence type="predicted"/>
<organism evidence="2 3">
    <name type="scientific">Shewanella gelidii</name>
    <dbReference type="NCBI Taxonomy" id="1642821"/>
    <lineage>
        <taxon>Bacteria</taxon>
        <taxon>Pseudomonadati</taxon>
        <taxon>Pseudomonadota</taxon>
        <taxon>Gammaproteobacteria</taxon>
        <taxon>Alteromonadales</taxon>
        <taxon>Shewanellaceae</taxon>
        <taxon>Shewanella</taxon>
    </lineage>
</organism>
<keyword evidence="3" id="KW-1185">Reference proteome</keyword>
<name>A0A917JUH0_9GAMM</name>
<evidence type="ECO:0008006" key="4">
    <source>
        <dbReference type="Google" id="ProtNLM"/>
    </source>
</evidence>
<gene>
    <name evidence="2" type="ORF">GCM10009332_22840</name>
</gene>
<evidence type="ECO:0000313" key="3">
    <source>
        <dbReference type="Proteomes" id="UP000613743"/>
    </source>
</evidence>
<accession>A0A917JUH0</accession>
<dbReference type="Proteomes" id="UP000613743">
    <property type="component" value="Unassembled WGS sequence"/>
</dbReference>
<feature type="region of interest" description="Disordered" evidence="1">
    <location>
        <begin position="1"/>
        <end position="32"/>
    </location>
</feature>
<evidence type="ECO:0000256" key="1">
    <source>
        <dbReference type="SAM" id="MobiDB-lite"/>
    </source>
</evidence>
<protein>
    <recommendedName>
        <fullName evidence="4">Catalase</fullName>
    </recommendedName>
</protein>
<sequence>MSQQDPEAVEPSEQPNPVLAEEQTADPDQAEQAQQFIETKALDALKRRDTLVRSHEHAHATVGGQYAQSPSFEFQLGSDGQRYAVSGEVQIDVSEVAGNPLATIAKMKQVYAAAMAPVDPSSADLQVAAEALNKINAAKQQLTQERLNQAPDIDDFDVFIDAQAIIDGVQLSKVPRNGIEGQVDEVGHVSPYQPDSGSVISTTIERINKSVTISDAMGNTSNQLNPNRQSDFGQSIDKATLAKRYMPEQTSSQSLTFMV</sequence>
<dbReference type="AlphaFoldDB" id="A0A917JUH0"/>
<dbReference type="InterPro" id="IPR021973">
    <property type="entry name" value="SprA-related"/>
</dbReference>
<dbReference type="Pfam" id="PF12118">
    <property type="entry name" value="SprA-related"/>
    <property type="match status" value="1"/>
</dbReference>
<reference evidence="2" key="1">
    <citation type="journal article" date="2014" name="Int. J. Syst. Evol. Microbiol.">
        <title>Complete genome sequence of Corynebacterium casei LMG S-19264T (=DSM 44701T), isolated from a smear-ripened cheese.</title>
        <authorList>
            <consortium name="US DOE Joint Genome Institute (JGI-PGF)"/>
            <person name="Walter F."/>
            <person name="Albersmeier A."/>
            <person name="Kalinowski J."/>
            <person name="Ruckert C."/>
        </authorList>
    </citation>
    <scope>NUCLEOTIDE SEQUENCE</scope>
    <source>
        <strain evidence="2">JCM 30804</strain>
    </source>
</reference>
<dbReference type="EMBL" id="BMPZ01000006">
    <property type="protein sequence ID" value="GGI84930.1"/>
    <property type="molecule type" value="Genomic_DNA"/>
</dbReference>